<accession>A0AAD9NZM1</accession>
<dbReference type="InterPro" id="IPR007991">
    <property type="entry name" value="RNA_pol_I_trans_ini_fac_RRN3"/>
</dbReference>
<proteinExistence type="inferred from homology"/>
<comment type="caution">
    <text evidence="3">The sequence shown here is derived from an EMBL/GenBank/DDBJ whole genome shotgun (WGS) entry which is preliminary data.</text>
</comment>
<sequence>MDVTSLMGHDDTRVSAPKPMTHKEADRLDVMLEIVFRYTYDVCHNRNGELAWEATKKLYRELLVVFDRLILPTHASCHVQFLLFYITSFHEALVEGFLDYLWKKLQDPNTQVVFRQAAVAYIASFLARAKHINISTVRVCLDLMVAWAHKYISEAIYALSTHNDMSHHATFYSVCQAIFYIITFRHKELLGTKEGFKHCQRLNLQTIVTARLNPLRMCLPIIAKTFASITRMHQLAFCDTILERNKRTMFPTSTDGAGVSANNPLDAFFPFDPFLLNRSGSYVVPLYREYDGVLVQATQDDSNSEDDDDLYTEGVSGSHHKTPEMSPYTKAFSPAMDLFMYGTSPGFKNI</sequence>
<dbReference type="GO" id="GO:0001042">
    <property type="term" value="F:RNA polymerase I core binding"/>
    <property type="evidence" value="ECO:0007669"/>
    <property type="project" value="TreeGrafter"/>
</dbReference>
<name>A0AAD9NZM1_RIDPI</name>
<organism evidence="3 4">
    <name type="scientific">Ridgeia piscesae</name>
    <name type="common">Tubeworm</name>
    <dbReference type="NCBI Taxonomy" id="27915"/>
    <lineage>
        <taxon>Eukaryota</taxon>
        <taxon>Metazoa</taxon>
        <taxon>Spiralia</taxon>
        <taxon>Lophotrochozoa</taxon>
        <taxon>Annelida</taxon>
        <taxon>Polychaeta</taxon>
        <taxon>Sedentaria</taxon>
        <taxon>Canalipalpata</taxon>
        <taxon>Sabellida</taxon>
        <taxon>Siboglinidae</taxon>
        <taxon>Ridgeia</taxon>
    </lineage>
</organism>
<evidence type="ECO:0008006" key="5">
    <source>
        <dbReference type="Google" id="ProtNLM"/>
    </source>
</evidence>
<dbReference type="Proteomes" id="UP001209878">
    <property type="component" value="Unassembled WGS sequence"/>
</dbReference>
<comment type="similarity">
    <text evidence="1">Belongs to the RRN3 family.</text>
</comment>
<dbReference type="PANTHER" id="PTHR12790">
    <property type="entry name" value="TRANSCRIPTION INITIATION FACTOR IA RRN3"/>
    <property type="match status" value="1"/>
</dbReference>
<dbReference type="EMBL" id="JAODUO010000240">
    <property type="protein sequence ID" value="KAK2185321.1"/>
    <property type="molecule type" value="Genomic_DNA"/>
</dbReference>
<dbReference type="GO" id="GO:0005634">
    <property type="term" value="C:nucleus"/>
    <property type="evidence" value="ECO:0007669"/>
    <property type="project" value="TreeGrafter"/>
</dbReference>
<feature type="compositionally biased region" description="Acidic residues" evidence="2">
    <location>
        <begin position="302"/>
        <end position="311"/>
    </location>
</feature>
<evidence type="ECO:0000313" key="4">
    <source>
        <dbReference type="Proteomes" id="UP001209878"/>
    </source>
</evidence>
<keyword evidence="4" id="KW-1185">Reference proteome</keyword>
<evidence type="ECO:0000313" key="3">
    <source>
        <dbReference type="EMBL" id="KAK2185321.1"/>
    </source>
</evidence>
<protein>
    <recommendedName>
        <fullName evidence="5">RNA polymerase I specific transcription initiation factor RRN3</fullName>
    </recommendedName>
</protein>
<dbReference type="PANTHER" id="PTHR12790:SF0">
    <property type="entry name" value="RNA POLYMERASE I-SPECIFIC TRANSCRIPTION INITIATION FACTOR RRN3-RELATED"/>
    <property type="match status" value="1"/>
</dbReference>
<dbReference type="GO" id="GO:0006361">
    <property type="term" value="P:transcription initiation at RNA polymerase I promoter"/>
    <property type="evidence" value="ECO:0007669"/>
    <property type="project" value="InterPro"/>
</dbReference>
<dbReference type="Pfam" id="PF05327">
    <property type="entry name" value="RRN3"/>
    <property type="match status" value="1"/>
</dbReference>
<dbReference type="GO" id="GO:0001181">
    <property type="term" value="F:RNA polymerase I general transcription initiation factor activity"/>
    <property type="evidence" value="ECO:0007669"/>
    <property type="project" value="InterPro"/>
</dbReference>
<evidence type="ECO:0000256" key="2">
    <source>
        <dbReference type="SAM" id="MobiDB-lite"/>
    </source>
</evidence>
<gene>
    <name evidence="3" type="ORF">NP493_240g02006</name>
</gene>
<feature type="region of interest" description="Disordered" evidence="2">
    <location>
        <begin position="298"/>
        <end position="323"/>
    </location>
</feature>
<evidence type="ECO:0000256" key="1">
    <source>
        <dbReference type="ARBA" id="ARBA00010098"/>
    </source>
</evidence>
<dbReference type="AlphaFoldDB" id="A0AAD9NZM1"/>
<reference evidence="3" key="1">
    <citation type="journal article" date="2023" name="Mol. Biol. Evol.">
        <title>Third-Generation Sequencing Reveals the Adaptive Role of the Epigenome in Three Deep-Sea Polychaetes.</title>
        <authorList>
            <person name="Perez M."/>
            <person name="Aroh O."/>
            <person name="Sun Y."/>
            <person name="Lan Y."/>
            <person name="Juniper S.K."/>
            <person name="Young C.R."/>
            <person name="Angers B."/>
            <person name="Qian P.Y."/>
        </authorList>
    </citation>
    <scope>NUCLEOTIDE SEQUENCE</scope>
    <source>
        <strain evidence="3">R07B-5</strain>
    </source>
</reference>